<protein>
    <submittedName>
        <fullName evidence="2">IS3 family transposase</fullName>
    </submittedName>
</protein>
<dbReference type="InterPro" id="IPR050900">
    <property type="entry name" value="Transposase_IS3/IS150/IS904"/>
</dbReference>
<dbReference type="InterPro" id="IPR025948">
    <property type="entry name" value="HTH-like_dom"/>
</dbReference>
<keyword evidence="3" id="KW-1185">Reference proteome</keyword>
<evidence type="ECO:0000313" key="2">
    <source>
        <dbReference type="EMBL" id="MEY6432058.1"/>
    </source>
</evidence>
<evidence type="ECO:0000313" key="3">
    <source>
        <dbReference type="Proteomes" id="UP001564408"/>
    </source>
</evidence>
<gene>
    <name evidence="2" type="ORF">ABC977_06495</name>
</gene>
<reference evidence="2 3" key="1">
    <citation type="submission" date="2024-05" db="EMBL/GenBank/DDBJ databases">
        <title>Genome Sequence and Characterization of the New Strain Purple Sulfur Bacterium of Genus Thioalkalicoccus.</title>
        <authorList>
            <person name="Bryantseva I.A."/>
            <person name="Kyndt J.A."/>
            <person name="Imhoff J.F."/>
        </authorList>
    </citation>
    <scope>NUCLEOTIDE SEQUENCE [LARGE SCALE GENOMIC DNA]</scope>
    <source>
        <strain evidence="2 3">Um2</strain>
    </source>
</reference>
<comment type="caution">
    <text evidence="2">The sequence shown here is derived from an EMBL/GenBank/DDBJ whole genome shotgun (WGS) entry which is preliminary data.</text>
</comment>
<sequence length="107" mass="12766">MLCRLLGVSRGRLYAFLRRQDRDPDPEHEEKLRWVQDVAEASDQTYGSRRMTRALPALGYRVGRHHARSLMRQAGAWVRHRRRYRVTTNSDHDMRLNQVSVFARPRH</sequence>
<dbReference type="PANTHER" id="PTHR46889">
    <property type="entry name" value="TRANSPOSASE INSF FOR INSERTION SEQUENCE IS3B-RELATED"/>
    <property type="match status" value="1"/>
</dbReference>
<proteinExistence type="predicted"/>
<name>A0ABV4BFK3_9GAMM</name>
<organism evidence="2 3">
    <name type="scientific">Thioalkalicoccus limnaeus</name>
    <dbReference type="NCBI Taxonomy" id="120681"/>
    <lineage>
        <taxon>Bacteria</taxon>
        <taxon>Pseudomonadati</taxon>
        <taxon>Pseudomonadota</taxon>
        <taxon>Gammaproteobacteria</taxon>
        <taxon>Chromatiales</taxon>
        <taxon>Chromatiaceae</taxon>
        <taxon>Thioalkalicoccus</taxon>
    </lineage>
</organism>
<dbReference type="RefSeq" id="WP_369666463.1">
    <property type="nucleotide sequence ID" value="NZ_JBDKXB010000005.1"/>
</dbReference>
<evidence type="ECO:0000259" key="1">
    <source>
        <dbReference type="Pfam" id="PF13276"/>
    </source>
</evidence>
<dbReference type="EMBL" id="JBDKXB010000005">
    <property type="protein sequence ID" value="MEY6432058.1"/>
    <property type="molecule type" value="Genomic_DNA"/>
</dbReference>
<dbReference type="PANTHER" id="PTHR46889:SF4">
    <property type="entry name" value="TRANSPOSASE INSO FOR INSERTION SEQUENCE ELEMENT IS911B-RELATED"/>
    <property type="match status" value="1"/>
</dbReference>
<feature type="domain" description="HTH-like" evidence="1">
    <location>
        <begin position="29"/>
        <end position="84"/>
    </location>
</feature>
<dbReference type="Proteomes" id="UP001564408">
    <property type="component" value="Unassembled WGS sequence"/>
</dbReference>
<dbReference type="Pfam" id="PF13276">
    <property type="entry name" value="HTH_21"/>
    <property type="match status" value="1"/>
</dbReference>
<accession>A0ABV4BFK3</accession>